<sequence>MIRTEAGMPTARFVDMIGVPERSYRRWQAKARANRPPKGPWPQPARTAVRDAVVAHAKAHPAWDTGRSGR</sequence>
<proteinExistence type="predicted"/>
<name>A0AAU0MGM2_9MICO</name>
<dbReference type="RefSeq" id="WP_330170740.1">
    <property type="nucleotide sequence ID" value="NZ_CP137080.1"/>
</dbReference>
<protein>
    <recommendedName>
        <fullName evidence="3">Transposase</fullName>
    </recommendedName>
</protein>
<reference evidence="1 2" key="1">
    <citation type="submission" date="2023-10" db="EMBL/GenBank/DDBJ databases">
        <title>Y20.</title>
        <authorList>
            <person name="Zhang G."/>
            <person name="Ding Y."/>
        </authorList>
    </citation>
    <scope>NUCLEOTIDE SEQUENCE [LARGE SCALE GENOMIC DNA]</scope>
    <source>
        <strain evidence="1 2">Y20</strain>
    </source>
</reference>
<gene>
    <name evidence="1" type="ORF">RYJ27_13280</name>
</gene>
<dbReference type="EMBL" id="CP137080">
    <property type="protein sequence ID" value="WOQ69638.1"/>
    <property type="molecule type" value="Genomic_DNA"/>
</dbReference>
<dbReference type="AlphaFoldDB" id="A0AAU0MGM2"/>
<evidence type="ECO:0000313" key="2">
    <source>
        <dbReference type="Proteomes" id="UP001329313"/>
    </source>
</evidence>
<evidence type="ECO:0000313" key="1">
    <source>
        <dbReference type="EMBL" id="WOQ69638.1"/>
    </source>
</evidence>
<organism evidence="1 2">
    <name type="scientific">Microbacterium limosum</name>
    <dbReference type="NCBI Taxonomy" id="3079935"/>
    <lineage>
        <taxon>Bacteria</taxon>
        <taxon>Bacillati</taxon>
        <taxon>Actinomycetota</taxon>
        <taxon>Actinomycetes</taxon>
        <taxon>Micrococcales</taxon>
        <taxon>Microbacteriaceae</taxon>
        <taxon>Microbacterium</taxon>
    </lineage>
</organism>
<dbReference type="KEGG" id="mliy:RYJ27_13280"/>
<keyword evidence="2" id="KW-1185">Reference proteome</keyword>
<accession>A0AAU0MGM2</accession>
<dbReference type="Proteomes" id="UP001329313">
    <property type="component" value="Chromosome"/>
</dbReference>
<evidence type="ECO:0008006" key="3">
    <source>
        <dbReference type="Google" id="ProtNLM"/>
    </source>
</evidence>